<proteinExistence type="predicted"/>
<gene>
    <name evidence="3" type="ORF">V1468_05065</name>
</gene>
<protein>
    <recommendedName>
        <fullName evidence="5">Lipoprotein</fullName>
    </recommendedName>
</protein>
<comment type="caution">
    <text evidence="3">The sequence shown here is derived from an EMBL/GenBank/DDBJ whole genome shotgun (WGS) entry which is preliminary data.</text>
</comment>
<dbReference type="Proteomes" id="UP001356704">
    <property type="component" value="Unassembled WGS sequence"/>
</dbReference>
<feature type="chain" id="PRO_5047417032" description="Lipoprotein" evidence="2">
    <location>
        <begin position="19"/>
        <end position="150"/>
    </location>
</feature>
<feature type="signal peptide" evidence="2">
    <location>
        <begin position="1"/>
        <end position="18"/>
    </location>
</feature>
<keyword evidence="4" id="KW-1185">Reference proteome</keyword>
<dbReference type="RefSeq" id="WP_331809143.1">
    <property type="nucleotide sequence ID" value="NZ_JAZHOU010000001.1"/>
</dbReference>
<evidence type="ECO:0000256" key="2">
    <source>
        <dbReference type="SAM" id="SignalP"/>
    </source>
</evidence>
<evidence type="ECO:0008006" key="5">
    <source>
        <dbReference type="Google" id="ProtNLM"/>
    </source>
</evidence>
<keyword evidence="1" id="KW-0175">Coiled coil</keyword>
<name>A0ABU7W4E8_9FLAO</name>
<feature type="coiled-coil region" evidence="1">
    <location>
        <begin position="17"/>
        <end position="51"/>
    </location>
</feature>
<sequence length="150" mass="17466">MRILLIILLAVLSLNSCMNEQSKELELNDRIAELEKMNKKLSDSLNKMMENRIYNTQLIAIPEKTEVTMGVPNKLNIVMHTFLPYPNYKVYRMKGNNEKEILKENLTKPSFDLEFIPRANEKTIVNYSVVIDFNGKKIEIPSQVSYEPEK</sequence>
<keyword evidence="2" id="KW-0732">Signal</keyword>
<dbReference type="EMBL" id="JAZHOU010000001">
    <property type="protein sequence ID" value="MEF3078368.1"/>
    <property type="molecule type" value="Genomic_DNA"/>
</dbReference>
<evidence type="ECO:0000256" key="1">
    <source>
        <dbReference type="SAM" id="Coils"/>
    </source>
</evidence>
<evidence type="ECO:0000313" key="4">
    <source>
        <dbReference type="Proteomes" id="UP001356704"/>
    </source>
</evidence>
<reference evidence="3 4" key="1">
    <citation type="submission" date="2024-02" db="EMBL/GenBank/DDBJ databases">
        <title>Winogradskyella poriferorum JCM 12885.</title>
        <authorList>
            <person name="Zhang D.-F."/>
            <person name="Fu Z.-Y."/>
        </authorList>
    </citation>
    <scope>NUCLEOTIDE SEQUENCE [LARGE SCALE GENOMIC DNA]</scope>
    <source>
        <strain evidence="3 4">JCM 12885</strain>
    </source>
</reference>
<evidence type="ECO:0000313" key="3">
    <source>
        <dbReference type="EMBL" id="MEF3078368.1"/>
    </source>
</evidence>
<organism evidence="3 4">
    <name type="scientific">Winogradskyella poriferorum</name>
    <dbReference type="NCBI Taxonomy" id="307627"/>
    <lineage>
        <taxon>Bacteria</taxon>
        <taxon>Pseudomonadati</taxon>
        <taxon>Bacteroidota</taxon>
        <taxon>Flavobacteriia</taxon>
        <taxon>Flavobacteriales</taxon>
        <taxon>Flavobacteriaceae</taxon>
        <taxon>Winogradskyella</taxon>
    </lineage>
</organism>
<accession>A0ABU7W4E8</accession>